<feature type="region of interest" description="Disordered" evidence="1">
    <location>
        <begin position="131"/>
        <end position="180"/>
    </location>
</feature>
<feature type="compositionally biased region" description="Basic and acidic residues" evidence="1">
    <location>
        <begin position="59"/>
        <end position="73"/>
    </location>
</feature>
<organism evidence="2 3">
    <name type="scientific">Corallococcus carmarthensis</name>
    <dbReference type="NCBI Taxonomy" id="2316728"/>
    <lineage>
        <taxon>Bacteria</taxon>
        <taxon>Pseudomonadati</taxon>
        <taxon>Myxococcota</taxon>
        <taxon>Myxococcia</taxon>
        <taxon>Myxococcales</taxon>
        <taxon>Cystobacterineae</taxon>
        <taxon>Myxococcaceae</taxon>
        <taxon>Corallococcus</taxon>
    </lineage>
</organism>
<evidence type="ECO:0000256" key="1">
    <source>
        <dbReference type="SAM" id="MobiDB-lite"/>
    </source>
</evidence>
<dbReference type="OrthoDB" id="10002109at2"/>
<dbReference type="AlphaFoldDB" id="A0A3A8JEN5"/>
<dbReference type="Proteomes" id="UP000268313">
    <property type="component" value="Unassembled WGS sequence"/>
</dbReference>
<sequence length="180" mass="18028">MKISRPLSSPPQPEQPVHRASGQSISAGGHGSSGNAQGYKDPPDQFHGGPNHDLPGVSIKDRLHRGPEGEGFARRPCASGTSVRGPGGGHSGSVACSFVLPGGGAAGASEKKASPFQKLAEKLGDLLKRLLGSAPVEHSPGRVATGESSRSAGSTHSGSSQGRTGVDEEPQAGDSARVGG</sequence>
<name>A0A3A8JEN5_9BACT</name>
<evidence type="ECO:0000313" key="2">
    <source>
        <dbReference type="EMBL" id="RKG94189.1"/>
    </source>
</evidence>
<protein>
    <submittedName>
        <fullName evidence="2">Uncharacterized protein</fullName>
    </submittedName>
</protein>
<evidence type="ECO:0000313" key="3">
    <source>
        <dbReference type="Proteomes" id="UP000268313"/>
    </source>
</evidence>
<reference evidence="3" key="1">
    <citation type="submission" date="2018-09" db="EMBL/GenBank/DDBJ databases">
        <authorList>
            <person name="Livingstone P.G."/>
            <person name="Whitworth D.E."/>
        </authorList>
    </citation>
    <scope>NUCLEOTIDE SEQUENCE [LARGE SCALE GENOMIC DNA]</scope>
    <source>
        <strain evidence="3">CA043D</strain>
    </source>
</reference>
<dbReference type="EMBL" id="RAWE01000362">
    <property type="protein sequence ID" value="RKG94189.1"/>
    <property type="molecule type" value="Genomic_DNA"/>
</dbReference>
<comment type="caution">
    <text evidence="2">The sequence shown here is derived from an EMBL/GenBank/DDBJ whole genome shotgun (WGS) entry which is preliminary data.</text>
</comment>
<proteinExistence type="predicted"/>
<accession>A0A3A8JEN5</accession>
<feature type="compositionally biased region" description="Low complexity" evidence="1">
    <location>
        <begin position="146"/>
        <end position="162"/>
    </location>
</feature>
<dbReference type="RefSeq" id="WP_120608265.1">
    <property type="nucleotide sequence ID" value="NZ_RAWE01000362.1"/>
</dbReference>
<feature type="region of interest" description="Disordered" evidence="1">
    <location>
        <begin position="1"/>
        <end position="114"/>
    </location>
</feature>
<keyword evidence="3" id="KW-1185">Reference proteome</keyword>
<gene>
    <name evidence="2" type="ORF">D7X32_42920</name>
</gene>